<proteinExistence type="inferred from homology"/>
<feature type="transmembrane region" description="Helical" evidence="7">
    <location>
        <begin position="141"/>
        <end position="162"/>
    </location>
</feature>
<dbReference type="InterPro" id="IPR006707">
    <property type="entry name" value="T7SS_EccD"/>
</dbReference>
<evidence type="ECO:0000256" key="1">
    <source>
        <dbReference type="ARBA" id="ARBA00004651"/>
    </source>
</evidence>
<feature type="transmembrane region" description="Helical" evidence="7">
    <location>
        <begin position="294"/>
        <end position="318"/>
    </location>
</feature>
<feature type="transmembrane region" description="Helical" evidence="7">
    <location>
        <begin position="377"/>
        <end position="396"/>
    </location>
</feature>
<keyword evidence="6 7" id="KW-0472">Membrane</keyword>
<evidence type="ECO:0000313" key="9">
    <source>
        <dbReference type="EMBL" id="MBC6466054.1"/>
    </source>
</evidence>
<dbReference type="EMBL" id="JABVEC010000006">
    <property type="protein sequence ID" value="MBC6466054.1"/>
    <property type="molecule type" value="Genomic_DNA"/>
</dbReference>
<accession>A0ABR7LMJ7</accession>
<evidence type="ECO:0000313" key="10">
    <source>
        <dbReference type="Proteomes" id="UP000805614"/>
    </source>
</evidence>
<keyword evidence="3" id="KW-1003">Cell membrane</keyword>
<evidence type="ECO:0000259" key="8">
    <source>
        <dbReference type="Pfam" id="PF19053"/>
    </source>
</evidence>
<feature type="transmembrane region" description="Helical" evidence="7">
    <location>
        <begin position="114"/>
        <end position="135"/>
    </location>
</feature>
<dbReference type="Pfam" id="PF19053">
    <property type="entry name" value="EccD"/>
    <property type="match status" value="1"/>
</dbReference>
<sequence length="441" mass="45990">MASWSRVTIVGDQRRVDAVLPAQEPIGALMPDVLQLVGDPVENPPRLRHLVTTTGDVLDGNSTLAERRIPDGSVLRLIRAEEPLPAPVVHEVPEVVGDALDGHVWRWGPGPMRWTATFSATALTLTIGLLIRNGLPEAGGLAIVAAAAFLLLLAGMAIGATWREPLGTALSLCGAGMGGLSIWFAADLYAWGGWARWGGIAVLAGLVTIGLGLTSPLRGGGTIGGALALVLALAWTISTGLDLDAARVSAVLAIVCVILLSLLLRIALMLSGLTTLDDRRSAGATVARSDVTTALASAHHSMVIATVAVAIAVVVAGYGTKTVFNGWTAALSVLLAIVVASRARVFPLAIEKITLLGAAISVIVHLVLAWADHEPWAVAPAIAVLLLILLLPIVVLSTEQPEHVRARLRRITNRIEAVAVVVMVPVAIGAFGTFERLLNTF</sequence>
<feature type="domain" description="EccD-like transmembrane" evidence="8">
    <location>
        <begin position="113"/>
        <end position="436"/>
    </location>
</feature>
<evidence type="ECO:0000256" key="7">
    <source>
        <dbReference type="SAM" id="Phobius"/>
    </source>
</evidence>
<dbReference type="Gene3D" id="3.10.20.90">
    <property type="entry name" value="Phosphatidylinositol 3-kinase Catalytic Subunit, Chain A, domain 1"/>
    <property type="match status" value="1"/>
</dbReference>
<feature type="transmembrane region" description="Helical" evidence="7">
    <location>
        <begin position="250"/>
        <end position="273"/>
    </location>
</feature>
<evidence type="ECO:0000256" key="2">
    <source>
        <dbReference type="ARBA" id="ARBA00006162"/>
    </source>
</evidence>
<dbReference type="NCBIfam" id="TIGR03920">
    <property type="entry name" value="T7SS_EccD"/>
    <property type="match status" value="1"/>
</dbReference>
<evidence type="ECO:0000256" key="6">
    <source>
        <dbReference type="ARBA" id="ARBA00023136"/>
    </source>
</evidence>
<feature type="transmembrane region" description="Helical" evidence="7">
    <location>
        <begin position="197"/>
        <end position="214"/>
    </location>
</feature>
<protein>
    <submittedName>
        <fullName evidence="9">Type VII secretion integral membrane protein EccD</fullName>
    </submittedName>
</protein>
<evidence type="ECO:0000256" key="5">
    <source>
        <dbReference type="ARBA" id="ARBA00022989"/>
    </source>
</evidence>
<reference evidence="9 10" key="1">
    <citation type="submission" date="2020-06" db="EMBL/GenBank/DDBJ databases">
        <title>Actinomadura xiongansis sp. nov., isolated from soil of Baiyangdian.</title>
        <authorList>
            <person name="Zhang X."/>
        </authorList>
    </citation>
    <scope>NUCLEOTIDE SEQUENCE [LARGE SCALE GENOMIC DNA]</scope>
    <source>
        <strain evidence="9 10">HBUM206468</strain>
    </source>
</reference>
<dbReference type="InterPro" id="IPR024962">
    <property type="entry name" value="YukD-like"/>
</dbReference>
<feature type="transmembrane region" description="Helical" evidence="7">
    <location>
        <begin position="417"/>
        <end position="434"/>
    </location>
</feature>
<keyword evidence="5 7" id="KW-1133">Transmembrane helix</keyword>
<gene>
    <name evidence="9" type="primary">eccD</name>
    <name evidence="9" type="ORF">HKK74_11160</name>
</gene>
<dbReference type="InterPro" id="IPR044049">
    <property type="entry name" value="EccD_transm"/>
</dbReference>
<keyword evidence="10" id="KW-1185">Reference proteome</keyword>
<feature type="transmembrane region" description="Helical" evidence="7">
    <location>
        <begin position="324"/>
        <end position="341"/>
    </location>
</feature>
<evidence type="ECO:0000256" key="4">
    <source>
        <dbReference type="ARBA" id="ARBA00022692"/>
    </source>
</evidence>
<dbReference type="Proteomes" id="UP000805614">
    <property type="component" value="Unassembled WGS sequence"/>
</dbReference>
<comment type="caution">
    <text evidence="9">The sequence shown here is derived from an EMBL/GenBank/DDBJ whole genome shotgun (WGS) entry which is preliminary data.</text>
</comment>
<feature type="transmembrane region" description="Helical" evidence="7">
    <location>
        <begin position="169"/>
        <end position="191"/>
    </location>
</feature>
<feature type="transmembrane region" description="Helical" evidence="7">
    <location>
        <begin position="221"/>
        <end position="238"/>
    </location>
</feature>
<comment type="subcellular location">
    <subcellularLocation>
        <location evidence="1">Cell membrane</location>
        <topology evidence="1">Multi-pass membrane protein</topology>
    </subcellularLocation>
</comment>
<dbReference type="Pfam" id="PF08817">
    <property type="entry name" value="YukD"/>
    <property type="match status" value="1"/>
</dbReference>
<dbReference type="RefSeq" id="WP_187243056.1">
    <property type="nucleotide sequence ID" value="NZ_BAAAOK010000028.1"/>
</dbReference>
<evidence type="ECO:0000256" key="3">
    <source>
        <dbReference type="ARBA" id="ARBA00022475"/>
    </source>
</evidence>
<feature type="transmembrane region" description="Helical" evidence="7">
    <location>
        <begin position="353"/>
        <end position="371"/>
    </location>
</feature>
<organism evidence="9 10">
    <name type="scientific">Actinomadura alba</name>
    <dbReference type="NCBI Taxonomy" id="406431"/>
    <lineage>
        <taxon>Bacteria</taxon>
        <taxon>Bacillati</taxon>
        <taxon>Actinomycetota</taxon>
        <taxon>Actinomycetes</taxon>
        <taxon>Streptosporangiales</taxon>
        <taxon>Thermomonosporaceae</taxon>
        <taxon>Actinomadura</taxon>
    </lineage>
</organism>
<keyword evidence="4 7" id="KW-0812">Transmembrane</keyword>
<comment type="similarity">
    <text evidence="2">Belongs to the EccD/Snm4 family.</text>
</comment>
<name>A0ABR7LMJ7_9ACTN</name>